<organism evidence="2 3">
    <name type="scientific">Coffea arabica</name>
    <name type="common">Arabian coffee</name>
    <dbReference type="NCBI Taxonomy" id="13443"/>
    <lineage>
        <taxon>Eukaryota</taxon>
        <taxon>Viridiplantae</taxon>
        <taxon>Streptophyta</taxon>
        <taxon>Embryophyta</taxon>
        <taxon>Tracheophyta</taxon>
        <taxon>Spermatophyta</taxon>
        <taxon>Magnoliopsida</taxon>
        <taxon>eudicotyledons</taxon>
        <taxon>Gunneridae</taxon>
        <taxon>Pentapetalae</taxon>
        <taxon>asterids</taxon>
        <taxon>lamiids</taxon>
        <taxon>Gentianales</taxon>
        <taxon>Rubiaceae</taxon>
        <taxon>Ixoroideae</taxon>
        <taxon>Gardenieae complex</taxon>
        <taxon>Bertiereae - Coffeeae clade</taxon>
        <taxon>Coffeeae</taxon>
        <taxon>Coffea</taxon>
    </lineage>
</organism>
<evidence type="ECO:0000256" key="1">
    <source>
        <dbReference type="SAM" id="MobiDB-lite"/>
    </source>
</evidence>
<protein>
    <submittedName>
        <fullName evidence="3">Uncharacterized protein</fullName>
    </submittedName>
</protein>
<name>A0ABM4WKI9_COFAR</name>
<sequence>MTLDTGLVFCMCDRDCEMIVNTLPPHRVAEVFLGVLSQGCPQVAAPCSTGPKIEPETADKQAKGLDVEPESIEVAPKTADKHAKGADVEPKSEEFYSVAAEDETEYEDVNSKATETENLVEKKADNRSDAAKEQKDVEGCDEASNAQVREEDDQSKHCNKNTQNTASNEGGVGKIECDAARQEEEENGVNVDEKMADSDYEDQGGDNDILDEAIKIGQTFGGDLGAYSAGPSHCNKSGLSHCSEQRKKKVGRKGDPPIEINCCDDSDMINIDDIESEYDSDDSFELKSQNESDEDGNSKIRRPKFPVFNEQTDMKKSKFEVGQKFTSVIIFRLAVRI</sequence>
<evidence type="ECO:0000313" key="3">
    <source>
        <dbReference type="RefSeq" id="XP_071932300.1"/>
    </source>
</evidence>
<feature type="compositionally biased region" description="Acidic residues" evidence="1">
    <location>
        <begin position="198"/>
        <end position="207"/>
    </location>
</feature>
<dbReference type="GeneID" id="140035399"/>
<feature type="region of interest" description="Disordered" evidence="1">
    <location>
        <begin position="50"/>
        <end position="207"/>
    </location>
</feature>
<evidence type="ECO:0000313" key="2">
    <source>
        <dbReference type="Proteomes" id="UP001652660"/>
    </source>
</evidence>
<gene>
    <name evidence="3" type="primary">LOC140035399</name>
</gene>
<feature type="compositionally biased region" description="Basic and acidic residues" evidence="1">
    <location>
        <begin position="119"/>
        <end position="138"/>
    </location>
</feature>
<feature type="compositionally biased region" description="Basic and acidic residues" evidence="1">
    <location>
        <begin position="78"/>
        <end position="94"/>
    </location>
</feature>
<keyword evidence="2" id="KW-1185">Reference proteome</keyword>
<dbReference type="Proteomes" id="UP001652660">
    <property type="component" value="Chromosome 2c"/>
</dbReference>
<accession>A0ABM4WKI9</accession>
<feature type="compositionally biased region" description="Basic and acidic residues" evidence="1">
    <location>
        <begin position="53"/>
        <end position="66"/>
    </location>
</feature>
<dbReference type="RefSeq" id="XP_071932300.1">
    <property type="nucleotide sequence ID" value="XM_072076199.1"/>
</dbReference>
<feature type="region of interest" description="Disordered" evidence="1">
    <location>
        <begin position="278"/>
        <end position="306"/>
    </location>
</feature>
<reference evidence="3" key="1">
    <citation type="submission" date="2025-08" db="UniProtKB">
        <authorList>
            <consortium name="RefSeq"/>
        </authorList>
    </citation>
    <scope>IDENTIFICATION</scope>
    <source>
        <tissue evidence="3">Leaves</tissue>
    </source>
</reference>
<proteinExistence type="predicted"/>